<name>A0A1Y5P2Z0_9MICO</name>
<dbReference type="AlphaFoldDB" id="A0A1Y5P2Z0"/>
<evidence type="ECO:0000256" key="3">
    <source>
        <dbReference type="RuleBase" id="RU000363"/>
    </source>
</evidence>
<proteinExistence type="inferred from homology"/>
<dbReference type="PANTHER" id="PTHR42879:SF2">
    <property type="entry name" value="3-OXOACYL-[ACYL-CARRIER-PROTEIN] REDUCTASE FABG"/>
    <property type="match status" value="1"/>
</dbReference>
<dbReference type="GO" id="GO:0003858">
    <property type="term" value="F:3-hydroxybutyrate dehydrogenase activity"/>
    <property type="evidence" value="ECO:0007669"/>
    <property type="project" value="UniProtKB-EC"/>
</dbReference>
<dbReference type="SUPFAM" id="SSF51735">
    <property type="entry name" value="NAD(P)-binding Rossmann-fold domains"/>
    <property type="match status" value="1"/>
</dbReference>
<dbReference type="InterPro" id="IPR036291">
    <property type="entry name" value="NAD(P)-bd_dom_sf"/>
</dbReference>
<sequence length="250" mass="26732">MTEQDLAGRRALITGAGSGIGLACAHEFAARGAHVIVADFNAEAAAAAAAAVAGESWVVDLSDTAAQERLDLDVDILVNNAGVQTVAPIHEFDPERFRFMHRLMVESPFLLIRAVLPRMYERSWGRIINISSVHGLRASAYKSAYVSAKHALEGLSKVTALEGGPHGVTSNCINPAYVRTPLVEKQIADQARLHGIDEDEVVEKIMLTETAVKRLVEADEVASLAGWLASDRAGMVTGASYTLDGGWTAR</sequence>
<dbReference type="InterPro" id="IPR002347">
    <property type="entry name" value="SDR_fam"/>
</dbReference>
<protein>
    <submittedName>
        <fullName evidence="4">D-beta-hydroxybutyrate dehydrogenase</fullName>
        <ecNumber evidence="4">1.1.1.30</ecNumber>
    </submittedName>
</protein>
<dbReference type="Gene3D" id="3.40.50.720">
    <property type="entry name" value="NAD(P)-binding Rossmann-like Domain"/>
    <property type="match status" value="1"/>
</dbReference>
<dbReference type="Pfam" id="PF00106">
    <property type="entry name" value="adh_short"/>
    <property type="match status" value="1"/>
</dbReference>
<gene>
    <name evidence="4" type="primary">bdhA</name>
    <name evidence="4" type="ORF">MIPYR_10501</name>
</gene>
<organism evidence="4">
    <name type="scientific">uncultured Microbacterium sp</name>
    <dbReference type="NCBI Taxonomy" id="191216"/>
    <lineage>
        <taxon>Bacteria</taxon>
        <taxon>Bacillati</taxon>
        <taxon>Actinomycetota</taxon>
        <taxon>Actinomycetes</taxon>
        <taxon>Micrococcales</taxon>
        <taxon>Microbacteriaceae</taxon>
        <taxon>Microbacterium</taxon>
        <taxon>environmental samples</taxon>
    </lineage>
</organism>
<dbReference type="PRINTS" id="PR00080">
    <property type="entry name" value="SDRFAMILY"/>
</dbReference>
<dbReference type="RefSeq" id="WP_295573167.1">
    <property type="nucleotide sequence ID" value="NZ_FLQR01000001.1"/>
</dbReference>
<dbReference type="InterPro" id="IPR011294">
    <property type="entry name" value="3-OHbutyrate_DH"/>
</dbReference>
<accession>A0A1Y5P2Z0</accession>
<evidence type="ECO:0000256" key="1">
    <source>
        <dbReference type="ARBA" id="ARBA00006484"/>
    </source>
</evidence>
<dbReference type="NCBIfam" id="TIGR01963">
    <property type="entry name" value="PHB_DH"/>
    <property type="match status" value="1"/>
</dbReference>
<dbReference type="PANTHER" id="PTHR42879">
    <property type="entry name" value="3-OXOACYL-(ACYL-CARRIER-PROTEIN) REDUCTASE"/>
    <property type="match status" value="1"/>
</dbReference>
<keyword evidence="2 4" id="KW-0560">Oxidoreductase</keyword>
<dbReference type="EMBL" id="FLQR01000001">
    <property type="protein sequence ID" value="SBS70471.1"/>
    <property type="molecule type" value="Genomic_DNA"/>
</dbReference>
<evidence type="ECO:0000313" key="4">
    <source>
        <dbReference type="EMBL" id="SBS70471.1"/>
    </source>
</evidence>
<dbReference type="FunFam" id="3.40.50.720:FF:000084">
    <property type="entry name" value="Short-chain dehydrogenase reductase"/>
    <property type="match status" value="1"/>
</dbReference>
<dbReference type="PRINTS" id="PR00081">
    <property type="entry name" value="GDHRDH"/>
</dbReference>
<dbReference type="EC" id="1.1.1.30" evidence="4"/>
<evidence type="ECO:0000256" key="2">
    <source>
        <dbReference type="ARBA" id="ARBA00023002"/>
    </source>
</evidence>
<dbReference type="InterPro" id="IPR020904">
    <property type="entry name" value="Sc_DH/Rdtase_CS"/>
</dbReference>
<dbReference type="PROSITE" id="PS00061">
    <property type="entry name" value="ADH_SHORT"/>
    <property type="match status" value="1"/>
</dbReference>
<dbReference type="InterPro" id="IPR050259">
    <property type="entry name" value="SDR"/>
</dbReference>
<comment type="similarity">
    <text evidence="1 3">Belongs to the short-chain dehydrogenases/reductases (SDR) family.</text>
</comment>
<dbReference type="GO" id="GO:0032787">
    <property type="term" value="P:monocarboxylic acid metabolic process"/>
    <property type="evidence" value="ECO:0007669"/>
    <property type="project" value="UniProtKB-ARBA"/>
</dbReference>
<dbReference type="NCBIfam" id="NF009093">
    <property type="entry name" value="PRK12429.1"/>
    <property type="match status" value="1"/>
</dbReference>
<reference evidence="4" key="1">
    <citation type="submission" date="2016-03" db="EMBL/GenBank/DDBJ databases">
        <authorList>
            <person name="Ploux O."/>
        </authorList>
    </citation>
    <scope>NUCLEOTIDE SEQUENCE</scope>
    <source>
        <strain evidence="4">UC1</strain>
    </source>
</reference>